<dbReference type="PANTHER" id="PTHR47505">
    <property type="entry name" value="DNA UTILIZATION PROTEIN YHGH"/>
    <property type="match status" value="1"/>
</dbReference>
<dbReference type="Gene3D" id="3.40.50.2020">
    <property type="match status" value="1"/>
</dbReference>
<comment type="caution">
    <text evidence="1">The sequence shown here is derived from an EMBL/GenBank/DDBJ whole genome shotgun (WGS) entry which is preliminary data.</text>
</comment>
<gene>
    <name evidence="1" type="ORF">DFJ67_0989</name>
</gene>
<keyword evidence="2" id="KW-1185">Reference proteome</keyword>
<keyword evidence="1" id="KW-0808">Transferase</keyword>
<dbReference type="PANTHER" id="PTHR47505:SF1">
    <property type="entry name" value="DNA UTILIZATION PROTEIN YHGH"/>
    <property type="match status" value="1"/>
</dbReference>
<accession>A0A3D9ZCJ7</accession>
<dbReference type="GO" id="GO:0016757">
    <property type="term" value="F:glycosyltransferase activity"/>
    <property type="evidence" value="ECO:0007669"/>
    <property type="project" value="UniProtKB-KW"/>
</dbReference>
<organism evidence="1 2">
    <name type="scientific">Asanoa ferruginea</name>
    <dbReference type="NCBI Taxonomy" id="53367"/>
    <lineage>
        <taxon>Bacteria</taxon>
        <taxon>Bacillati</taxon>
        <taxon>Actinomycetota</taxon>
        <taxon>Actinomycetes</taxon>
        <taxon>Micromonosporales</taxon>
        <taxon>Micromonosporaceae</taxon>
        <taxon>Asanoa</taxon>
    </lineage>
</organism>
<proteinExistence type="predicted"/>
<evidence type="ECO:0000313" key="1">
    <source>
        <dbReference type="EMBL" id="REF95041.1"/>
    </source>
</evidence>
<name>A0A3D9ZCJ7_9ACTN</name>
<dbReference type="InterPro" id="IPR029057">
    <property type="entry name" value="PRTase-like"/>
</dbReference>
<dbReference type="SUPFAM" id="SSF53271">
    <property type="entry name" value="PRTase-like"/>
    <property type="match status" value="1"/>
</dbReference>
<sequence length="234" mass="24312">MLLAALADLVLPAECAGCRTPHVPLRHGACADCAAALTALRPASVRPRPAPPGLPPCVAVGEYAGPLRESLLAYKERGRVSLATPLGVLLAEAVAAAAGGVPRPVLLLPVPSTAKAVRERHGDHVRRLADRAAKTLRRAGWPTEVAQPLRALPKPDATHLDSAQRAIAAAAAFRPRAKAMDRARRAANGRAVVVVDDIVTTGATLAALTALLIRAEVPVDSAAILAATRKRHPQ</sequence>
<evidence type="ECO:0000313" key="2">
    <source>
        <dbReference type="Proteomes" id="UP000256913"/>
    </source>
</evidence>
<reference evidence="1 2" key="1">
    <citation type="submission" date="2018-08" db="EMBL/GenBank/DDBJ databases">
        <title>Sequencing the genomes of 1000 actinobacteria strains.</title>
        <authorList>
            <person name="Klenk H.-P."/>
        </authorList>
    </citation>
    <scope>NUCLEOTIDE SEQUENCE [LARGE SCALE GENOMIC DNA]</scope>
    <source>
        <strain evidence="1 2">DSM 44099</strain>
    </source>
</reference>
<dbReference type="RefSeq" id="WP_409362922.1">
    <property type="nucleotide sequence ID" value="NZ_BONB01000018.1"/>
</dbReference>
<protein>
    <submittedName>
        <fullName evidence="1">Putative amidophosphoribosyltransferase</fullName>
    </submittedName>
</protein>
<keyword evidence="1" id="KW-0328">Glycosyltransferase</keyword>
<dbReference type="Proteomes" id="UP000256913">
    <property type="component" value="Unassembled WGS sequence"/>
</dbReference>
<dbReference type="AlphaFoldDB" id="A0A3D9ZCJ7"/>
<dbReference type="InterPro" id="IPR051910">
    <property type="entry name" value="ComF/GntX_DNA_util-trans"/>
</dbReference>
<dbReference type="EMBL" id="QUMQ01000001">
    <property type="protein sequence ID" value="REF95041.1"/>
    <property type="molecule type" value="Genomic_DNA"/>
</dbReference>